<accession>A0A409X082</accession>
<organism evidence="2 3">
    <name type="scientific">Psilocybe cyanescens</name>
    <dbReference type="NCBI Taxonomy" id="93625"/>
    <lineage>
        <taxon>Eukaryota</taxon>
        <taxon>Fungi</taxon>
        <taxon>Dikarya</taxon>
        <taxon>Basidiomycota</taxon>
        <taxon>Agaricomycotina</taxon>
        <taxon>Agaricomycetes</taxon>
        <taxon>Agaricomycetidae</taxon>
        <taxon>Agaricales</taxon>
        <taxon>Agaricineae</taxon>
        <taxon>Strophariaceae</taxon>
        <taxon>Psilocybe</taxon>
    </lineage>
</organism>
<name>A0A409X082_PSICY</name>
<evidence type="ECO:0000256" key="1">
    <source>
        <dbReference type="SAM" id="MobiDB-lite"/>
    </source>
</evidence>
<comment type="caution">
    <text evidence="2">The sequence shown here is derived from an EMBL/GenBank/DDBJ whole genome shotgun (WGS) entry which is preliminary data.</text>
</comment>
<feature type="compositionally biased region" description="Basic and acidic residues" evidence="1">
    <location>
        <begin position="158"/>
        <end position="179"/>
    </location>
</feature>
<dbReference type="InParanoid" id="A0A409X082"/>
<dbReference type="Proteomes" id="UP000283269">
    <property type="component" value="Unassembled WGS sequence"/>
</dbReference>
<dbReference type="EMBL" id="NHYD01002916">
    <property type="protein sequence ID" value="PPQ84195.1"/>
    <property type="molecule type" value="Genomic_DNA"/>
</dbReference>
<proteinExistence type="predicted"/>
<feature type="region of interest" description="Disordered" evidence="1">
    <location>
        <begin position="1"/>
        <end position="64"/>
    </location>
</feature>
<evidence type="ECO:0000313" key="2">
    <source>
        <dbReference type="EMBL" id="PPQ84195.1"/>
    </source>
</evidence>
<feature type="compositionally biased region" description="Low complexity" evidence="1">
    <location>
        <begin position="1"/>
        <end position="37"/>
    </location>
</feature>
<dbReference type="AlphaFoldDB" id="A0A409X082"/>
<feature type="region of interest" description="Disordered" evidence="1">
    <location>
        <begin position="135"/>
        <end position="191"/>
    </location>
</feature>
<protein>
    <submittedName>
        <fullName evidence="2">Uncharacterized protein</fullName>
    </submittedName>
</protein>
<keyword evidence="3" id="KW-1185">Reference proteome</keyword>
<feature type="compositionally biased region" description="Basic and acidic residues" evidence="1">
    <location>
        <begin position="39"/>
        <end position="60"/>
    </location>
</feature>
<evidence type="ECO:0000313" key="3">
    <source>
        <dbReference type="Proteomes" id="UP000283269"/>
    </source>
</evidence>
<sequence>MKTKTRATTTTTATTTSTSTATTAATAMTTTRTAKATTHAKDNDGHNNDDNSKARGEGGHDAAAAAKPAQEIVQAVHLVHANSSACCDYDRTPTRSVHDPTTPHGHDFDKASTRLDKGKASTACHHAYGGSSTLHAPVHHTSYSRDRGNSTSRFHALSSERRRHQEGEVSTTHPDEHVSQGRTSSRSTCDDAGTEAIPPLVSMLFHLNVVAIRKVKYPPPILMSMSLKAEPHLAVPVMMVWDDINAHETSAIGPKEKGKILVYQSSMDPNTFDVSTTKSSFAVRVVNTAQYTTIQDI</sequence>
<gene>
    <name evidence="2" type="ORF">CVT25_002504</name>
</gene>
<feature type="non-terminal residue" evidence="2">
    <location>
        <position position="297"/>
    </location>
</feature>
<reference evidence="2 3" key="1">
    <citation type="journal article" date="2018" name="Evol. Lett.">
        <title>Horizontal gene cluster transfer increased hallucinogenic mushroom diversity.</title>
        <authorList>
            <person name="Reynolds H.T."/>
            <person name="Vijayakumar V."/>
            <person name="Gluck-Thaler E."/>
            <person name="Korotkin H.B."/>
            <person name="Matheny P.B."/>
            <person name="Slot J.C."/>
        </authorList>
    </citation>
    <scope>NUCLEOTIDE SEQUENCE [LARGE SCALE GENOMIC DNA]</scope>
    <source>
        <strain evidence="2 3">2631</strain>
    </source>
</reference>